<dbReference type="Proteomes" id="UP001338582">
    <property type="component" value="Chromosome 2"/>
</dbReference>
<name>A0AAX4H8E6_9ASCO</name>
<dbReference type="GO" id="GO:0051539">
    <property type="term" value="F:4 iron, 4 sulfur cluster binding"/>
    <property type="evidence" value="ECO:0007669"/>
    <property type="project" value="TreeGrafter"/>
</dbReference>
<dbReference type="InterPro" id="IPR035903">
    <property type="entry name" value="HesB-like_dom_sf"/>
</dbReference>
<dbReference type="GeneID" id="88173112"/>
<dbReference type="PANTHER" id="PTHR43011">
    <property type="entry name" value="IRON-SULFUR CLUSTER ASSEMBLY 2 HOMOLOG, MITOCHONDRIAL"/>
    <property type="match status" value="1"/>
</dbReference>
<dbReference type="GO" id="GO:0051537">
    <property type="term" value="F:2 iron, 2 sulfur cluster binding"/>
    <property type="evidence" value="ECO:0007669"/>
    <property type="project" value="TreeGrafter"/>
</dbReference>
<accession>A0AAX4H8E6</accession>
<reference evidence="3 4" key="1">
    <citation type="submission" date="2023-10" db="EMBL/GenBank/DDBJ databases">
        <title>Draft Genome Sequence of Candida saopaulonensis from a very Premature Infant with Sepsis.</title>
        <authorList>
            <person name="Ning Y."/>
            <person name="Dai R."/>
            <person name="Xiao M."/>
            <person name="Xu Y."/>
            <person name="Yan Q."/>
            <person name="Zhang L."/>
        </authorList>
    </citation>
    <scope>NUCLEOTIDE SEQUENCE [LARGE SCALE GENOMIC DNA]</scope>
    <source>
        <strain evidence="3 4">19XY460</strain>
    </source>
</reference>
<feature type="domain" description="Core" evidence="2">
    <location>
        <begin position="83"/>
        <end position="193"/>
    </location>
</feature>
<dbReference type="SUPFAM" id="SSF89360">
    <property type="entry name" value="HesB-like domain"/>
    <property type="match status" value="1"/>
</dbReference>
<evidence type="ECO:0000259" key="2">
    <source>
        <dbReference type="Pfam" id="PF01521"/>
    </source>
</evidence>
<dbReference type="Gene3D" id="2.60.300.12">
    <property type="entry name" value="HesB-like domain"/>
    <property type="match status" value="1"/>
</dbReference>
<dbReference type="Pfam" id="PF01521">
    <property type="entry name" value="Fe-S_biosyn"/>
    <property type="match status" value="1"/>
</dbReference>
<gene>
    <name evidence="3" type="ORF">PUMCH_002047</name>
</gene>
<keyword evidence="4" id="KW-1185">Reference proteome</keyword>
<dbReference type="GO" id="GO:0005506">
    <property type="term" value="F:iron ion binding"/>
    <property type="evidence" value="ECO:0007669"/>
    <property type="project" value="TreeGrafter"/>
</dbReference>
<organism evidence="3 4">
    <name type="scientific">Australozyma saopauloensis</name>
    <dbReference type="NCBI Taxonomy" id="291208"/>
    <lineage>
        <taxon>Eukaryota</taxon>
        <taxon>Fungi</taxon>
        <taxon>Dikarya</taxon>
        <taxon>Ascomycota</taxon>
        <taxon>Saccharomycotina</taxon>
        <taxon>Pichiomycetes</taxon>
        <taxon>Metschnikowiaceae</taxon>
        <taxon>Australozyma</taxon>
    </lineage>
</organism>
<comment type="similarity">
    <text evidence="1">Belongs to the HesB/IscA family.</text>
</comment>
<dbReference type="EMBL" id="CP138895">
    <property type="protein sequence ID" value="WPK24757.1"/>
    <property type="molecule type" value="Genomic_DNA"/>
</dbReference>
<dbReference type="GO" id="GO:0016226">
    <property type="term" value="P:iron-sulfur cluster assembly"/>
    <property type="evidence" value="ECO:0007669"/>
    <property type="project" value="InterPro"/>
</dbReference>
<dbReference type="InterPro" id="IPR000361">
    <property type="entry name" value="ATAP_core_dom"/>
</dbReference>
<proteinExistence type="inferred from homology"/>
<dbReference type="GO" id="GO:0005739">
    <property type="term" value="C:mitochondrion"/>
    <property type="evidence" value="ECO:0007669"/>
    <property type="project" value="TreeGrafter"/>
</dbReference>
<evidence type="ECO:0000256" key="1">
    <source>
        <dbReference type="ARBA" id="ARBA00006718"/>
    </source>
</evidence>
<sequence length="211" mass="23518">MFKIGARPILRRIYFPRVLVHGKSLLRCSSLVATPPKRQLKAEAYNLPKESIPESKDVHNVQIPLEFRDFELTKVIHGQTDLKIGITDRARDKLVDIANKDNNPDSALRIQVESGGCHGFQYNLDLTSLPEALAGDEDLVVFQRSDSPRATVIFDDSSLEILQDSKIDFTKELIGASFKVVDSPYTSTSCGCGASFDFDFEKLEQAKAEKA</sequence>
<protein>
    <recommendedName>
        <fullName evidence="2">Core domain-containing protein</fullName>
    </recommendedName>
</protein>
<dbReference type="InterPro" id="IPR016092">
    <property type="entry name" value="ATAP"/>
</dbReference>
<evidence type="ECO:0000313" key="3">
    <source>
        <dbReference type="EMBL" id="WPK24757.1"/>
    </source>
</evidence>
<dbReference type="RefSeq" id="XP_062877140.1">
    <property type="nucleotide sequence ID" value="XM_063021070.1"/>
</dbReference>
<dbReference type="KEGG" id="asau:88173112"/>
<dbReference type="AlphaFoldDB" id="A0AAX4H8E6"/>
<dbReference type="PANTHER" id="PTHR43011:SF1">
    <property type="entry name" value="IRON-SULFUR CLUSTER ASSEMBLY 2 HOMOLOG, MITOCHONDRIAL"/>
    <property type="match status" value="1"/>
</dbReference>
<dbReference type="NCBIfam" id="TIGR00049">
    <property type="entry name" value="iron-sulfur cluster assembly accessory protein"/>
    <property type="match status" value="1"/>
</dbReference>
<evidence type="ECO:0000313" key="4">
    <source>
        <dbReference type="Proteomes" id="UP001338582"/>
    </source>
</evidence>